<dbReference type="AlphaFoldDB" id="A0ABD5E4I7"/>
<proteinExistence type="predicted"/>
<evidence type="ECO:0008006" key="3">
    <source>
        <dbReference type="Google" id="ProtNLM"/>
    </source>
</evidence>
<gene>
    <name evidence="1" type="ORF">RM574_12745</name>
</gene>
<accession>A0ABD5E4I7</accession>
<sequence length="163" mass="16994">MTDPQEAVEAAEVVERPTPLAWLAHAAPDPAACLRRWERDPRGTALLPAGRAWDVLVLPGPLGRATLEVLGTLVERPGPVLADAGRGRLGFLVPAGTAAQWAGGGVRCAGPGTWLVVPRPGEIADGISWIVPPDGSGVLTDAAQLELALHEAAARRDEEGRSE</sequence>
<name>A0ABD5E4I7_9ACTN</name>
<reference evidence="2" key="1">
    <citation type="submission" date="2023-07" db="EMBL/GenBank/DDBJ databases">
        <title>30 novel species of actinomycetes from the DSMZ collection.</title>
        <authorList>
            <person name="Nouioui I."/>
        </authorList>
    </citation>
    <scope>NUCLEOTIDE SEQUENCE [LARGE SCALE GENOMIC DNA]</scope>
    <source>
        <strain evidence="2">DSM 41982</strain>
    </source>
</reference>
<dbReference type="EMBL" id="JAVRER010000016">
    <property type="protein sequence ID" value="MDT0416359.1"/>
    <property type="molecule type" value="Genomic_DNA"/>
</dbReference>
<evidence type="ECO:0000313" key="2">
    <source>
        <dbReference type="Proteomes" id="UP001183607"/>
    </source>
</evidence>
<organism evidence="1 2">
    <name type="scientific">Streptomyces evansiae</name>
    <dbReference type="NCBI Taxonomy" id="3075535"/>
    <lineage>
        <taxon>Bacteria</taxon>
        <taxon>Bacillati</taxon>
        <taxon>Actinomycetota</taxon>
        <taxon>Actinomycetes</taxon>
        <taxon>Kitasatosporales</taxon>
        <taxon>Streptomycetaceae</taxon>
        <taxon>Streptomyces</taxon>
    </lineage>
</organism>
<protein>
    <recommendedName>
        <fullName evidence="3">DNA primase/polymerase bifunctional N-terminal domain-containing protein</fullName>
    </recommendedName>
</protein>
<comment type="caution">
    <text evidence="1">The sequence shown here is derived from an EMBL/GenBank/DDBJ whole genome shotgun (WGS) entry which is preliminary data.</text>
</comment>
<dbReference type="RefSeq" id="WP_093852776.1">
    <property type="nucleotide sequence ID" value="NZ_JAVRER010000016.1"/>
</dbReference>
<dbReference type="Proteomes" id="UP001183607">
    <property type="component" value="Unassembled WGS sequence"/>
</dbReference>
<evidence type="ECO:0000313" key="1">
    <source>
        <dbReference type="EMBL" id="MDT0416359.1"/>
    </source>
</evidence>